<evidence type="ECO:0008006" key="4">
    <source>
        <dbReference type="Google" id="ProtNLM"/>
    </source>
</evidence>
<sequence length="73" mass="7391">MCSSIWCLRRLLHSGLGSSSGAALSLGGSLGSANNFWNSISTCTTCRNTSPNPYSCLGSAPGSGHTASEPCLP</sequence>
<keyword evidence="1" id="KW-0732">Signal</keyword>
<organism evidence="2 3">
    <name type="scientific">Mycena rosella</name>
    <name type="common">Pink bonnet</name>
    <name type="synonym">Agaricus rosellus</name>
    <dbReference type="NCBI Taxonomy" id="1033263"/>
    <lineage>
        <taxon>Eukaryota</taxon>
        <taxon>Fungi</taxon>
        <taxon>Dikarya</taxon>
        <taxon>Basidiomycota</taxon>
        <taxon>Agaricomycotina</taxon>
        <taxon>Agaricomycetes</taxon>
        <taxon>Agaricomycetidae</taxon>
        <taxon>Agaricales</taxon>
        <taxon>Marasmiineae</taxon>
        <taxon>Mycenaceae</taxon>
        <taxon>Mycena</taxon>
    </lineage>
</organism>
<gene>
    <name evidence="2" type="ORF">B0H17DRAFT_1109357</name>
</gene>
<evidence type="ECO:0000313" key="3">
    <source>
        <dbReference type="Proteomes" id="UP001221757"/>
    </source>
</evidence>
<comment type="caution">
    <text evidence="2">The sequence shown here is derived from an EMBL/GenBank/DDBJ whole genome shotgun (WGS) entry which is preliminary data.</text>
</comment>
<name>A0AAD7FNX8_MYCRO</name>
<keyword evidence="3" id="KW-1185">Reference proteome</keyword>
<feature type="signal peptide" evidence="1">
    <location>
        <begin position="1"/>
        <end position="17"/>
    </location>
</feature>
<proteinExistence type="predicted"/>
<protein>
    <recommendedName>
        <fullName evidence="4">Secreted protein</fullName>
    </recommendedName>
</protein>
<dbReference type="AlphaFoldDB" id="A0AAD7FNX8"/>
<dbReference type="Proteomes" id="UP001221757">
    <property type="component" value="Unassembled WGS sequence"/>
</dbReference>
<feature type="chain" id="PRO_5041898409" description="Secreted protein" evidence="1">
    <location>
        <begin position="18"/>
        <end position="73"/>
    </location>
</feature>
<evidence type="ECO:0000313" key="2">
    <source>
        <dbReference type="EMBL" id="KAJ7629904.1"/>
    </source>
</evidence>
<evidence type="ECO:0000256" key="1">
    <source>
        <dbReference type="SAM" id="SignalP"/>
    </source>
</evidence>
<dbReference type="EMBL" id="JARKIE010000526">
    <property type="protein sequence ID" value="KAJ7629904.1"/>
    <property type="molecule type" value="Genomic_DNA"/>
</dbReference>
<reference evidence="2" key="1">
    <citation type="submission" date="2023-03" db="EMBL/GenBank/DDBJ databases">
        <title>Massive genome expansion in bonnet fungi (Mycena s.s.) driven by repeated elements and novel gene families across ecological guilds.</title>
        <authorList>
            <consortium name="Lawrence Berkeley National Laboratory"/>
            <person name="Harder C.B."/>
            <person name="Miyauchi S."/>
            <person name="Viragh M."/>
            <person name="Kuo A."/>
            <person name="Thoen E."/>
            <person name="Andreopoulos B."/>
            <person name="Lu D."/>
            <person name="Skrede I."/>
            <person name="Drula E."/>
            <person name="Henrissat B."/>
            <person name="Morin E."/>
            <person name="Kohler A."/>
            <person name="Barry K."/>
            <person name="LaButti K."/>
            <person name="Morin E."/>
            <person name="Salamov A."/>
            <person name="Lipzen A."/>
            <person name="Mereny Z."/>
            <person name="Hegedus B."/>
            <person name="Baldrian P."/>
            <person name="Stursova M."/>
            <person name="Weitz H."/>
            <person name="Taylor A."/>
            <person name="Grigoriev I.V."/>
            <person name="Nagy L.G."/>
            <person name="Martin F."/>
            <person name="Kauserud H."/>
        </authorList>
    </citation>
    <scope>NUCLEOTIDE SEQUENCE</scope>
    <source>
        <strain evidence="2">CBHHK067</strain>
    </source>
</reference>
<accession>A0AAD7FNX8</accession>